<evidence type="ECO:0000313" key="13">
    <source>
        <dbReference type="EMBL" id="SEJ98718.1"/>
    </source>
</evidence>
<dbReference type="EMBL" id="FNYY01000016">
    <property type="protein sequence ID" value="SEJ98718.1"/>
    <property type="molecule type" value="Genomic_DNA"/>
</dbReference>
<dbReference type="RefSeq" id="WP_074838035.1">
    <property type="nucleotide sequence ID" value="NZ_CATLQZ010000017.1"/>
</dbReference>
<feature type="signal peptide" evidence="11">
    <location>
        <begin position="1"/>
        <end position="18"/>
    </location>
</feature>
<evidence type="ECO:0000256" key="2">
    <source>
        <dbReference type="ARBA" id="ARBA00022574"/>
    </source>
</evidence>
<dbReference type="Proteomes" id="UP000182932">
    <property type="component" value="Unassembled WGS sequence"/>
</dbReference>
<dbReference type="GO" id="GO:0046872">
    <property type="term" value="F:metal ion binding"/>
    <property type="evidence" value="ECO:0007669"/>
    <property type="project" value="UniProtKB-KW"/>
</dbReference>
<dbReference type="PROSITE" id="PS51007">
    <property type="entry name" value="CYTC"/>
    <property type="match status" value="1"/>
</dbReference>
<evidence type="ECO:0000256" key="7">
    <source>
        <dbReference type="ARBA" id="ARBA00023004"/>
    </source>
</evidence>
<dbReference type="GeneID" id="80820013"/>
<evidence type="ECO:0000256" key="10">
    <source>
        <dbReference type="SAM" id="MobiDB-lite"/>
    </source>
</evidence>
<dbReference type="SUPFAM" id="SSF46626">
    <property type="entry name" value="Cytochrome c"/>
    <property type="match status" value="1"/>
</dbReference>
<protein>
    <submittedName>
        <fullName evidence="13">Cytochrome c</fullName>
    </submittedName>
</protein>
<keyword evidence="2 8" id="KW-0853">WD repeat</keyword>
<keyword evidence="14" id="KW-1185">Reference proteome</keyword>
<dbReference type="Pfam" id="PF00034">
    <property type="entry name" value="Cytochrom_C"/>
    <property type="match status" value="1"/>
</dbReference>
<keyword evidence="7 9" id="KW-0408">Iron</keyword>
<dbReference type="GO" id="GO:0020037">
    <property type="term" value="F:heme binding"/>
    <property type="evidence" value="ECO:0007669"/>
    <property type="project" value="InterPro"/>
</dbReference>
<evidence type="ECO:0000256" key="4">
    <source>
        <dbReference type="ARBA" id="ARBA00022723"/>
    </source>
</evidence>
<keyword evidence="11" id="KW-0732">Signal</keyword>
<evidence type="ECO:0000256" key="3">
    <source>
        <dbReference type="ARBA" id="ARBA00022617"/>
    </source>
</evidence>
<evidence type="ECO:0000256" key="6">
    <source>
        <dbReference type="ARBA" id="ARBA00022982"/>
    </source>
</evidence>
<evidence type="ECO:0000256" key="8">
    <source>
        <dbReference type="PROSITE-ProRule" id="PRU00221"/>
    </source>
</evidence>
<dbReference type="InterPro" id="IPR015943">
    <property type="entry name" value="WD40/YVTN_repeat-like_dom_sf"/>
</dbReference>
<evidence type="ECO:0000256" key="9">
    <source>
        <dbReference type="PROSITE-ProRule" id="PRU00433"/>
    </source>
</evidence>
<reference evidence="13 14" key="1">
    <citation type="submission" date="2016-10" db="EMBL/GenBank/DDBJ databases">
        <authorList>
            <person name="Varghese N."/>
            <person name="Submissions S."/>
        </authorList>
    </citation>
    <scope>NUCLEOTIDE SEQUENCE [LARGE SCALE GENOMIC DNA]</scope>
    <source>
        <strain evidence="13 14">FF3</strain>
    </source>
</reference>
<feature type="region of interest" description="Disordered" evidence="10">
    <location>
        <begin position="99"/>
        <end position="121"/>
    </location>
</feature>
<evidence type="ECO:0000259" key="12">
    <source>
        <dbReference type="PROSITE" id="PS51007"/>
    </source>
</evidence>
<keyword evidence="6" id="KW-0249">Electron transport</keyword>
<dbReference type="PROSITE" id="PS50082">
    <property type="entry name" value="WD_REPEATS_2"/>
    <property type="match status" value="3"/>
</dbReference>
<gene>
    <name evidence="13" type="ORF">SAMN04487940_11686</name>
</gene>
<feature type="repeat" description="WD" evidence="8">
    <location>
        <begin position="124"/>
        <end position="165"/>
    </location>
</feature>
<dbReference type="PROSITE" id="PS50294">
    <property type="entry name" value="WD_REPEATS_REGION"/>
    <property type="match status" value="3"/>
</dbReference>
<dbReference type="Gene3D" id="2.130.10.10">
    <property type="entry name" value="YVTN repeat-like/Quinoprotein amine dehydrogenase"/>
    <property type="match status" value="2"/>
</dbReference>
<dbReference type="SMART" id="SM00320">
    <property type="entry name" value="WD40"/>
    <property type="match status" value="6"/>
</dbReference>
<dbReference type="InterPro" id="IPR009056">
    <property type="entry name" value="Cyt_c-like_dom"/>
</dbReference>
<dbReference type="PANTHER" id="PTHR22847:SF637">
    <property type="entry name" value="WD REPEAT DOMAIN 5B"/>
    <property type="match status" value="1"/>
</dbReference>
<dbReference type="InterPro" id="IPR036909">
    <property type="entry name" value="Cyt_c-like_dom_sf"/>
</dbReference>
<keyword evidence="4 9" id="KW-0479">Metal-binding</keyword>
<dbReference type="PRINTS" id="PR00604">
    <property type="entry name" value="CYTCHRMECIAB"/>
</dbReference>
<dbReference type="SUPFAM" id="SSF50978">
    <property type="entry name" value="WD40 repeat-like"/>
    <property type="match status" value="1"/>
</dbReference>
<dbReference type="InterPro" id="IPR002327">
    <property type="entry name" value="Cyt_c_1A/1B"/>
</dbReference>
<accession>A0A975ZPZ7</accession>
<dbReference type="GO" id="GO:0009055">
    <property type="term" value="F:electron transfer activity"/>
    <property type="evidence" value="ECO:0007669"/>
    <property type="project" value="InterPro"/>
</dbReference>
<dbReference type="InterPro" id="IPR001680">
    <property type="entry name" value="WD40_rpt"/>
</dbReference>
<feature type="domain" description="Cytochrome c" evidence="12">
    <location>
        <begin position="341"/>
        <end position="443"/>
    </location>
</feature>
<proteinExistence type="predicted"/>
<dbReference type="Gene3D" id="1.10.760.10">
    <property type="entry name" value="Cytochrome c-like domain"/>
    <property type="match status" value="1"/>
</dbReference>
<dbReference type="PANTHER" id="PTHR22847">
    <property type="entry name" value="WD40 REPEAT PROTEIN"/>
    <property type="match status" value="1"/>
</dbReference>
<evidence type="ECO:0000256" key="11">
    <source>
        <dbReference type="SAM" id="SignalP"/>
    </source>
</evidence>
<feature type="chain" id="PRO_5036718556" evidence="11">
    <location>
        <begin position="19"/>
        <end position="449"/>
    </location>
</feature>
<keyword evidence="5" id="KW-0677">Repeat</keyword>
<evidence type="ECO:0000256" key="1">
    <source>
        <dbReference type="ARBA" id="ARBA00022448"/>
    </source>
</evidence>
<sequence length="449" mass="46615">MRAALAGLALVCGAAVSAAEFTTLKGHGGPVMALAVSPDGRVASASFDNSVGLWRGRVPQWLEGHAAAVTALAWGPGGLLASGGDDFAVRLWQVEVEPEAAGQEAPDQVRGGPRQTGGAGARELGRHRGKVAALAFAPSGGWLASGSWDGSVRIWPLEGGAARELAPPGAPVNALACLSDTVLLAGTAGGEILRYDLATGAALPLVKHGFGVNTLVAGDGWIAYGAVDGGTRIVDMAGAEIADFTLDRRPILAMAWHAETAQLAVGDGQGYIMIVDTDRWQIARDFRATRAGPVWALDFGPEGAMLYAGGIDDVGYGWPVASLDAFAPGISGERSFLRDAATMPNGERQFMRKCSICHALEPGPSRKAGPSLFGVFGRRAGVLPGYSYSATLDGAEIVWNEETIDALFDQGPDHYIPGSKMPMQVIAGAQDRADLIAFLKTATTKEAKE</sequence>
<keyword evidence="1" id="KW-0813">Transport</keyword>
<organism evidence="13 14">
    <name type="scientific">Marinovum algicola</name>
    <dbReference type="NCBI Taxonomy" id="42444"/>
    <lineage>
        <taxon>Bacteria</taxon>
        <taxon>Pseudomonadati</taxon>
        <taxon>Pseudomonadota</taxon>
        <taxon>Alphaproteobacteria</taxon>
        <taxon>Rhodobacterales</taxon>
        <taxon>Roseobacteraceae</taxon>
        <taxon>Marinovum</taxon>
    </lineage>
</organism>
<dbReference type="InterPro" id="IPR036322">
    <property type="entry name" value="WD40_repeat_dom_sf"/>
</dbReference>
<dbReference type="AlphaFoldDB" id="A0A975ZPZ7"/>
<keyword evidence="3 9" id="KW-0349">Heme</keyword>
<evidence type="ECO:0000256" key="5">
    <source>
        <dbReference type="ARBA" id="ARBA00022737"/>
    </source>
</evidence>
<feature type="repeat" description="WD" evidence="8">
    <location>
        <begin position="62"/>
        <end position="95"/>
    </location>
</feature>
<name>A0A975ZPZ7_9RHOB</name>
<comment type="caution">
    <text evidence="13">The sequence shown here is derived from an EMBL/GenBank/DDBJ whole genome shotgun (WGS) entry which is preliminary data.</text>
</comment>
<evidence type="ECO:0000313" key="14">
    <source>
        <dbReference type="Proteomes" id="UP000182932"/>
    </source>
</evidence>
<feature type="repeat" description="WD" evidence="8">
    <location>
        <begin position="24"/>
        <end position="54"/>
    </location>
</feature>
<dbReference type="Pfam" id="PF00400">
    <property type="entry name" value="WD40"/>
    <property type="match status" value="3"/>
</dbReference>